<protein>
    <submittedName>
        <fullName evidence="7">Uncharacterized protein</fullName>
    </submittedName>
</protein>
<dbReference type="CDD" id="cd00167">
    <property type="entry name" value="SANT"/>
    <property type="match status" value="2"/>
</dbReference>
<evidence type="ECO:0000313" key="8">
    <source>
        <dbReference type="Proteomes" id="UP000525078"/>
    </source>
</evidence>
<dbReference type="Pfam" id="PF00249">
    <property type="entry name" value="Myb_DNA-binding"/>
    <property type="match status" value="2"/>
</dbReference>
<dbReference type="Proteomes" id="UP000525078">
    <property type="component" value="Unassembled WGS sequence"/>
</dbReference>
<keyword evidence="2" id="KW-0677">Repeat</keyword>
<name>A0A7J6E5E1_CANSA</name>
<sequence length="315" mass="35618">RCGSMNLNEVKMGKIACCDKNGVKKGAWTPEEDQILVNYIKRHGHGTWRSLPKHAGLLRCGKSCRLRWTNYLRPGIKRGPFSQEEESTIIQLHAMFGNRWAVIASQIPGRTDNEIKNYWNTHLKKRGICLAENLQHSLLLCQSDNPSHNKDQVSPLTRHSIQWESARLEAELRLSMESSQLSSSTNKIADHFLLLWNSEIGKSFRQIKSKHEDMYRSHVPEITSTAKFGSSSCVPIQAGNINNNHSTKMIQQEEDGYKPNTDSNSSSLCELSDFTNTVSDMLLDSPVGFDLDFFQGNEDGFAISLDRSPDNSLMF</sequence>
<keyword evidence="3" id="KW-0238">DNA-binding</keyword>
<dbReference type="GO" id="GO:0005634">
    <property type="term" value="C:nucleus"/>
    <property type="evidence" value="ECO:0007669"/>
    <property type="project" value="UniProtKB-SubCell"/>
</dbReference>
<dbReference type="PROSITE" id="PS51294">
    <property type="entry name" value="HTH_MYB"/>
    <property type="match status" value="2"/>
</dbReference>
<dbReference type="AlphaFoldDB" id="A0A7J6E5E1"/>
<feature type="domain" description="HTH myb-type" evidence="6">
    <location>
        <begin position="20"/>
        <end position="76"/>
    </location>
</feature>
<evidence type="ECO:0000259" key="5">
    <source>
        <dbReference type="PROSITE" id="PS50090"/>
    </source>
</evidence>
<dbReference type="InterPro" id="IPR017930">
    <property type="entry name" value="Myb_dom"/>
</dbReference>
<evidence type="ECO:0000256" key="1">
    <source>
        <dbReference type="ARBA" id="ARBA00004123"/>
    </source>
</evidence>
<dbReference type="InterPro" id="IPR009057">
    <property type="entry name" value="Homeodomain-like_sf"/>
</dbReference>
<dbReference type="EMBL" id="JAATIP010000291">
    <property type="protein sequence ID" value="KAF4353627.1"/>
    <property type="molecule type" value="Genomic_DNA"/>
</dbReference>
<reference evidence="7 8" key="1">
    <citation type="journal article" date="2020" name="bioRxiv">
        <title>Sequence and annotation of 42 cannabis genomes reveals extensive copy number variation in cannabinoid synthesis and pathogen resistance genes.</title>
        <authorList>
            <person name="Mckernan K.J."/>
            <person name="Helbert Y."/>
            <person name="Kane L.T."/>
            <person name="Ebling H."/>
            <person name="Zhang L."/>
            <person name="Liu B."/>
            <person name="Eaton Z."/>
            <person name="Mclaughlin S."/>
            <person name="Kingan S."/>
            <person name="Baybayan P."/>
            <person name="Concepcion G."/>
            <person name="Jordan M."/>
            <person name="Riva A."/>
            <person name="Barbazuk W."/>
            <person name="Harkins T."/>
        </authorList>
    </citation>
    <scope>NUCLEOTIDE SEQUENCE [LARGE SCALE GENOMIC DNA]</scope>
    <source>
        <strain evidence="8">cv. Jamaican Lion 4</strain>
        <tissue evidence="7">Leaf</tissue>
    </source>
</reference>
<dbReference type="FunFam" id="1.10.10.60:FF:000001">
    <property type="entry name" value="MYB-related transcription factor"/>
    <property type="match status" value="1"/>
</dbReference>
<dbReference type="SMART" id="SM00717">
    <property type="entry name" value="SANT"/>
    <property type="match status" value="2"/>
</dbReference>
<keyword evidence="4" id="KW-0539">Nucleus</keyword>
<dbReference type="PANTHER" id="PTHR10641:SF1362">
    <property type="entry name" value="MYB TRANSCRIPTION FACTOR MIXTA-LIKE PROTEIN"/>
    <property type="match status" value="1"/>
</dbReference>
<accession>A0A7J6E5E1</accession>
<evidence type="ECO:0000259" key="6">
    <source>
        <dbReference type="PROSITE" id="PS51294"/>
    </source>
</evidence>
<gene>
    <name evidence="7" type="ORF">F8388_017950</name>
</gene>
<evidence type="ECO:0000256" key="4">
    <source>
        <dbReference type="ARBA" id="ARBA00023242"/>
    </source>
</evidence>
<dbReference type="Gene3D" id="1.10.10.60">
    <property type="entry name" value="Homeodomain-like"/>
    <property type="match status" value="2"/>
</dbReference>
<dbReference type="PROSITE" id="PS50090">
    <property type="entry name" value="MYB_LIKE"/>
    <property type="match status" value="2"/>
</dbReference>
<evidence type="ECO:0000256" key="2">
    <source>
        <dbReference type="ARBA" id="ARBA00022737"/>
    </source>
</evidence>
<dbReference type="SUPFAM" id="SSF46689">
    <property type="entry name" value="Homeodomain-like"/>
    <property type="match status" value="1"/>
</dbReference>
<evidence type="ECO:0000256" key="3">
    <source>
        <dbReference type="ARBA" id="ARBA00023125"/>
    </source>
</evidence>
<feature type="non-terminal residue" evidence="7">
    <location>
        <position position="1"/>
    </location>
</feature>
<dbReference type="InterPro" id="IPR015495">
    <property type="entry name" value="Myb_TF_plants"/>
</dbReference>
<comment type="subcellular location">
    <subcellularLocation>
        <location evidence="1">Nucleus</location>
    </subcellularLocation>
</comment>
<dbReference type="PANTHER" id="PTHR10641">
    <property type="entry name" value="MYB FAMILY TRANSCRIPTION FACTOR"/>
    <property type="match status" value="1"/>
</dbReference>
<organism evidence="7 8">
    <name type="scientific">Cannabis sativa</name>
    <name type="common">Hemp</name>
    <name type="synonym">Marijuana</name>
    <dbReference type="NCBI Taxonomy" id="3483"/>
    <lineage>
        <taxon>Eukaryota</taxon>
        <taxon>Viridiplantae</taxon>
        <taxon>Streptophyta</taxon>
        <taxon>Embryophyta</taxon>
        <taxon>Tracheophyta</taxon>
        <taxon>Spermatophyta</taxon>
        <taxon>Magnoliopsida</taxon>
        <taxon>eudicotyledons</taxon>
        <taxon>Gunneridae</taxon>
        <taxon>Pentapetalae</taxon>
        <taxon>rosids</taxon>
        <taxon>fabids</taxon>
        <taxon>Rosales</taxon>
        <taxon>Cannabaceae</taxon>
        <taxon>Cannabis</taxon>
    </lineage>
</organism>
<feature type="domain" description="Myb-like" evidence="5">
    <location>
        <begin position="20"/>
        <end position="72"/>
    </location>
</feature>
<feature type="domain" description="HTH myb-type" evidence="6">
    <location>
        <begin position="77"/>
        <end position="127"/>
    </location>
</feature>
<evidence type="ECO:0000313" key="7">
    <source>
        <dbReference type="EMBL" id="KAF4353627.1"/>
    </source>
</evidence>
<feature type="domain" description="Myb-like" evidence="5">
    <location>
        <begin position="73"/>
        <end position="123"/>
    </location>
</feature>
<proteinExistence type="predicted"/>
<comment type="caution">
    <text evidence="7">The sequence shown here is derived from an EMBL/GenBank/DDBJ whole genome shotgun (WGS) entry which is preliminary data.</text>
</comment>
<dbReference type="InterPro" id="IPR001005">
    <property type="entry name" value="SANT/Myb"/>
</dbReference>
<dbReference type="GO" id="GO:0003677">
    <property type="term" value="F:DNA binding"/>
    <property type="evidence" value="ECO:0007669"/>
    <property type="project" value="UniProtKB-KW"/>
</dbReference>